<dbReference type="OrthoDB" id="9809206at2"/>
<dbReference type="RefSeq" id="WP_007781471.1">
    <property type="nucleotide sequence ID" value="NZ_CM001441.1"/>
</dbReference>
<dbReference type="GO" id="GO:0015386">
    <property type="term" value="F:potassium:proton antiporter activity"/>
    <property type="evidence" value="ECO:0007669"/>
    <property type="project" value="TreeGrafter"/>
</dbReference>
<evidence type="ECO:0000256" key="6">
    <source>
        <dbReference type="ARBA" id="ARBA00023053"/>
    </source>
</evidence>
<dbReference type="PANTHER" id="PTHR10110:SF86">
    <property type="entry name" value="SODIUM_HYDROGEN EXCHANGER 7"/>
    <property type="match status" value="1"/>
</dbReference>
<dbReference type="STRING" id="768710.DesyoDRAFT_1596"/>
<gene>
    <name evidence="12" type="ORF">DesyoDRAFT_1596</name>
</gene>
<feature type="transmembrane region" description="Helical" evidence="10">
    <location>
        <begin position="185"/>
        <end position="204"/>
    </location>
</feature>
<sequence length="677" mass="75686">MDLLTIVLLLLLGLLISNIVGHYIPFIPTALTQVVLGIIAALITGNYTFGIGAEWFLLLFVAPLLYNDGRRFSREELWGMKSQIFGNAFILVILTTILCGYLINRLIPDIQIAAALALAAILSPTDPVAVNGIAKRISLPEKVMVLVRGESLINDASGLVAFNYAIAAAVTGYFSLREAILDFSYTFLIGAAAGIVLGLLIVFLRFRLRKNGINDPVFHSLLQILTPFGVYIVTEDILHASGVIAVVAAGIIHSVVREHTETYMAEEQLLTENTWSIVLFVLNGFVFLLLGMNIPSAMFDIISSPDMGNWLAFGYVAVIGLAILAIRFIWSFVSKAYNFYFRKRNDAEKPELKTALITTLAGVRGAVTMAGVLTVPAFLGNGEIFPARSLLIFIAAGVILLLLILATLFLPLLCKKEAPSGGAGECGDLTWAKNKLLLSAIKKIKAETNAENEPAVSQLINEYTVSFQRNLSGQKSDEQYAEHYNRKINEARLLALNLQRKYISNRLANDEIDITVFDTLTQFLDYREEALNNNLRFETKFFLKRAMRDFGRLGGKQHRNDSAGVDNLQFVRDIQISAMRAAVAGLAEYAKTQEQPEYVYAVLLDYEKMLQRFKRTGGRYNDRLEVQKEELRFKVLDAQRSEVRRMYEVGEITSDQEKELRRFTNYIESIILYEHNE</sequence>
<evidence type="ECO:0000313" key="13">
    <source>
        <dbReference type="Proteomes" id="UP000005104"/>
    </source>
</evidence>
<comment type="function">
    <text evidence="10">Na(+)/H(+) antiporter that extrudes sodium in exchange for external protons.</text>
</comment>
<feature type="transmembrane region" description="Helical" evidence="10">
    <location>
        <begin position="152"/>
        <end position="173"/>
    </location>
</feature>
<evidence type="ECO:0000256" key="3">
    <source>
        <dbReference type="ARBA" id="ARBA00022475"/>
    </source>
</evidence>
<feature type="transmembrane region" description="Helical" evidence="10">
    <location>
        <begin position="84"/>
        <end position="104"/>
    </location>
</feature>
<comment type="subcellular location">
    <subcellularLocation>
        <location evidence="1 10">Cell membrane</location>
        <topology evidence="1 10">Multi-pass membrane protein</topology>
    </subcellularLocation>
</comment>
<dbReference type="GO" id="GO:0015385">
    <property type="term" value="F:sodium:proton antiporter activity"/>
    <property type="evidence" value="ECO:0007669"/>
    <property type="project" value="InterPro"/>
</dbReference>
<keyword evidence="9 10" id="KW-0739">Sodium transport</keyword>
<keyword evidence="10" id="KW-0050">Antiport</keyword>
<feature type="domain" description="Cation/H+ exchanger transmembrane" evidence="11">
    <location>
        <begin position="9"/>
        <end position="415"/>
    </location>
</feature>
<evidence type="ECO:0000256" key="5">
    <source>
        <dbReference type="ARBA" id="ARBA00022989"/>
    </source>
</evidence>
<name>H5Y334_9FIRM</name>
<evidence type="ECO:0000259" key="11">
    <source>
        <dbReference type="Pfam" id="PF00999"/>
    </source>
</evidence>
<evidence type="ECO:0000256" key="8">
    <source>
        <dbReference type="ARBA" id="ARBA00023136"/>
    </source>
</evidence>
<keyword evidence="3 10" id="KW-1003">Cell membrane</keyword>
<comment type="similarity">
    <text evidence="10">Belongs to the monovalent cation:proton antiporter 1 (CPA1) transporter (TC 2.A.36) family.</text>
</comment>
<evidence type="ECO:0000256" key="7">
    <source>
        <dbReference type="ARBA" id="ARBA00023065"/>
    </source>
</evidence>
<proteinExistence type="inferred from homology"/>
<dbReference type="GO" id="GO:0098719">
    <property type="term" value="P:sodium ion import across plasma membrane"/>
    <property type="evidence" value="ECO:0007669"/>
    <property type="project" value="TreeGrafter"/>
</dbReference>
<evidence type="ECO:0000256" key="10">
    <source>
        <dbReference type="RuleBase" id="RU366002"/>
    </source>
</evidence>
<feature type="transmembrane region" description="Helical" evidence="10">
    <location>
        <begin position="31"/>
        <end position="64"/>
    </location>
</feature>
<dbReference type="PANTHER" id="PTHR10110">
    <property type="entry name" value="SODIUM/HYDROGEN EXCHANGER"/>
    <property type="match status" value="1"/>
</dbReference>
<dbReference type="EMBL" id="CM001441">
    <property type="protein sequence ID" value="EHQ88729.1"/>
    <property type="molecule type" value="Genomic_DNA"/>
</dbReference>
<organism evidence="12 13">
    <name type="scientific">Desulfosporosinus youngiae DSM 17734</name>
    <dbReference type="NCBI Taxonomy" id="768710"/>
    <lineage>
        <taxon>Bacteria</taxon>
        <taxon>Bacillati</taxon>
        <taxon>Bacillota</taxon>
        <taxon>Clostridia</taxon>
        <taxon>Eubacteriales</taxon>
        <taxon>Desulfitobacteriaceae</taxon>
        <taxon>Desulfosporosinus</taxon>
    </lineage>
</organism>
<protein>
    <submittedName>
        <fullName evidence="12">Na+ antiporter</fullName>
    </submittedName>
</protein>
<accession>H5Y334</accession>
<dbReference type="GO" id="GO:0051453">
    <property type="term" value="P:regulation of intracellular pH"/>
    <property type="evidence" value="ECO:0007669"/>
    <property type="project" value="TreeGrafter"/>
</dbReference>
<dbReference type="HOGENOM" id="CLU_005912_6_2_9"/>
<dbReference type="Gene3D" id="6.10.140.1330">
    <property type="match status" value="1"/>
</dbReference>
<dbReference type="InterPro" id="IPR018422">
    <property type="entry name" value="Cation/H_exchanger_CPA1"/>
</dbReference>
<feature type="transmembrane region" description="Helical" evidence="10">
    <location>
        <begin position="216"/>
        <end position="233"/>
    </location>
</feature>
<dbReference type="Pfam" id="PF00999">
    <property type="entry name" value="Na_H_Exchanger"/>
    <property type="match status" value="1"/>
</dbReference>
<keyword evidence="2 10" id="KW-0813">Transport</keyword>
<evidence type="ECO:0000256" key="2">
    <source>
        <dbReference type="ARBA" id="ARBA00022448"/>
    </source>
</evidence>
<feature type="transmembrane region" description="Helical" evidence="10">
    <location>
        <begin position="390"/>
        <end position="413"/>
    </location>
</feature>
<dbReference type="Proteomes" id="UP000005104">
    <property type="component" value="Chromosome"/>
</dbReference>
<keyword evidence="6 10" id="KW-0915">Sodium</keyword>
<dbReference type="NCBIfam" id="TIGR00831">
    <property type="entry name" value="a_cpa1"/>
    <property type="match status" value="1"/>
</dbReference>
<feature type="transmembrane region" description="Helical" evidence="10">
    <location>
        <begin position="277"/>
        <end position="298"/>
    </location>
</feature>
<evidence type="ECO:0000256" key="9">
    <source>
        <dbReference type="ARBA" id="ARBA00023201"/>
    </source>
</evidence>
<keyword evidence="8 10" id="KW-0472">Membrane</keyword>
<dbReference type="InterPro" id="IPR006153">
    <property type="entry name" value="Cation/H_exchanger_TM"/>
</dbReference>
<evidence type="ECO:0000256" key="4">
    <source>
        <dbReference type="ARBA" id="ARBA00022692"/>
    </source>
</evidence>
<reference evidence="12 13" key="1">
    <citation type="submission" date="2011-11" db="EMBL/GenBank/DDBJ databases">
        <title>The Noncontiguous Finished genome of Desulfosporosinus youngiae DSM 17734.</title>
        <authorList>
            <consortium name="US DOE Joint Genome Institute (JGI-PGF)"/>
            <person name="Lucas S."/>
            <person name="Han J."/>
            <person name="Lapidus A."/>
            <person name="Cheng J.-F."/>
            <person name="Goodwin L."/>
            <person name="Pitluck S."/>
            <person name="Peters L."/>
            <person name="Ovchinnikova G."/>
            <person name="Lu M."/>
            <person name="Land M.L."/>
            <person name="Hauser L."/>
            <person name="Pester M."/>
            <person name="Spring S."/>
            <person name="Ollivier B."/>
            <person name="Rattei T."/>
            <person name="Klenk H.-P."/>
            <person name="Wagner M."/>
            <person name="Loy A."/>
            <person name="Woyke T.J."/>
        </authorList>
    </citation>
    <scope>NUCLEOTIDE SEQUENCE [LARGE SCALE GENOMIC DNA]</scope>
    <source>
        <strain evidence="12 13">DSM 17734</strain>
    </source>
</reference>
<keyword evidence="13" id="KW-1185">Reference proteome</keyword>
<dbReference type="eggNOG" id="COG0025">
    <property type="taxonomic scope" value="Bacteria"/>
</dbReference>
<feature type="transmembrane region" description="Helical" evidence="10">
    <location>
        <begin position="110"/>
        <end position="131"/>
    </location>
</feature>
<keyword evidence="7 10" id="KW-0406">Ion transport</keyword>
<evidence type="ECO:0000313" key="12">
    <source>
        <dbReference type="EMBL" id="EHQ88729.1"/>
    </source>
</evidence>
<keyword evidence="4 10" id="KW-0812">Transmembrane</keyword>
<dbReference type="InterPro" id="IPR004705">
    <property type="entry name" value="Cation/H_exchanger_CPA1_bac"/>
</dbReference>
<dbReference type="AlphaFoldDB" id="H5Y334"/>
<feature type="transmembrane region" description="Helical" evidence="10">
    <location>
        <begin position="239"/>
        <end position="256"/>
    </location>
</feature>
<evidence type="ECO:0000256" key="1">
    <source>
        <dbReference type="ARBA" id="ARBA00004651"/>
    </source>
</evidence>
<keyword evidence="5 10" id="KW-1133">Transmembrane helix</keyword>
<feature type="transmembrane region" description="Helical" evidence="10">
    <location>
        <begin position="310"/>
        <end position="333"/>
    </location>
</feature>
<dbReference type="GO" id="GO:0005886">
    <property type="term" value="C:plasma membrane"/>
    <property type="evidence" value="ECO:0007669"/>
    <property type="project" value="UniProtKB-SubCell"/>
</dbReference>
<feature type="transmembrane region" description="Helical" evidence="10">
    <location>
        <begin position="354"/>
        <end position="378"/>
    </location>
</feature>